<dbReference type="AlphaFoldDB" id="A0A8J5RY88"/>
<keyword evidence="1" id="KW-0732">Signal</keyword>
<accession>A0A8J5RY88</accession>
<evidence type="ECO:0000313" key="3">
    <source>
        <dbReference type="Proteomes" id="UP000729402"/>
    </source>
</evidence>
<reference evidence="2" key="2">
    <citation type="submission" date="2021-02" db="EMBL/GenBank/DDBJ databases">
        <authorList>
            <person name="Kimball J.A."/>
            <person name="Haas M.W."/>
            <person name="Macchietto M."/>
            <person name="Kono T."/>
            <person name="Duquette J."/>
            <person name="Shao M."/>
        </authorList>
    </citation>
    <scope>NUCLEOTIDE SEQUENCE</scope>
    <source>
        <tissue evidence="2">Fresh leaf tissue</tissue>
    </source>
</reference>
<feature type="chain" id="PRO_5035153941" description="Secreted protein" evidence="1">
    <location>
        <begin position="20"/>
        <end position="67"/>
    </location>
</feature>
<reference evidence="2" key="1">
    <citation type="journal article" date="2021" name="bioRxiv">
        <title>Whole Genome Assembly and Annotation of Northern Wild Rice, Zizania palustris L., Supports a Whole Genome Duplication in the Zizania Genus.</title>
        <authorList>
            <person name="Haas M."/>
            <person name="Kono T."/>
            <person name="Macchietto M."/>
            <person name="Millas R."/>
            <person name="McGilp L."/>
            <person name="Shao M."/>
            <person name="Duquette J."/>
            <person name="Hirsch C.N."/>
            <person name="Kimball J."/>
        </authorList>
    </citation>
    <scope>NUCLEOTIDE SEQUENCE</scope>
    <source>
        <tissue evidence="2">Fresh leaf tissue</tissue>
    </source>
</reference>
<evidence type="ECO:0000313" key="2">
    <source>
        <dbReference type="EMBL" id="KAG8062666.1"/>
    </source>
</evidence>
<dbReference type="Proteomes" id="UP000729402">
    <property type="component" value="Unassembled WGS sequence"/>
</dbReference>
<name>A0A8J5RY88_ZIZPA</name>
<feature type="signal peptide" evidence="1">
    <location>
        <begin position="1"/>
        <end position="19"/>
    </location>
</feature>
<sequence>MRAFLHGRCALGRALLGLAHVSGPMAPGVCAPDHDISLPVESQLVLELELWELGAEWGDIFPCGRHS</sequence>
<protein>
    <recommendedName>
        <fullName evidence="4">Secreted protein</fullName>
    </recommendedName>
</protein>
<evidence type="ECO:0000256" key="1">
    <source>
        <dbReference type="SAM" id="SignalP"/>
    </source>
</evidence>
<keyword evidence="3" id="KW-1185">Reference proteome</keyword>
<proteinExistence type="predicted"/>
<dbReference type="EMBL" id="JAAALK010000286">
    <property type="protein sequence ID" value="KAG8062666.1"/>
    <property type="molecule type" value="Genomic_DNA"/>
</dbReference>
<gene>
    <name evidence="2" type="ORF">GUJ93_ZPchr0003g17169</name>
</gene>
<organism evidence="2 3">
    <name type="scientific">Zizania palustris</name>
    <name type="common">Northern wild rice</name>
    <dbReference type="NCBI Taxonomy" id="103762"/>
    <lineage>
        <taxon>Eukaryota</taxon>
        <taxon>Viridiplantae</taxon>
        <taxon>Streptophyta</taxon>
        <taxon>Embryophyta</taxon>
        <taxon>Tracheophyta</taxon>
        <taxon>Spermatophyta</taxon>
        <taxon>Magnoliopsida</taxon>
        <taxon>Liliopsida</taxon>
        <taxon>Poales</taxon>
        <taxon>Poaceae</taxon>
        <taxon>BOP clade</taxon>
        <taxon>Oryzoideae</taxon>
        <taxon>Oryzeae</taxon>
        <taxon>Zizaniinae</taxon>
        <taxon>Zizania</taxon>
    </lineage>
</organism>
<evidence type="ECO:0008006" key="4">
    <source>
        <dbReference type="Google" id="ProtNLM"/>
    </source>
</evidence>
<comment type="caution">
    <text evidence="2">The sequence shown here is derived from an EMBL/GenBank/DDBJ whole genome shotgun (WGS) entry which is preliminary data.</text>
</comment>